<keyword evidence="2" id="KW-1133">Transmembrane helix</keyword>
<feature type="domain" description="DUF6535" evidence="3">
    <location>
        <begin position="110"/>
        <end position="289"/>
    </location>
</feature>
<dbReference type="AlphaFoldDB" id="A0AAW0FW70"/>
<evidence type="ECO:0000256" key="1">
    <source>
        <dbReference type="SAM" id="MobiDB-lite"/>
    </source>
</evidence>
<keyword evidence="2" id="KW-0472">Membrane</keyword>
<dbReference type="Pfam" id="PF20153">
    <property type="entry name" value="DUF6535"/>
    <property type="match status" value="1"/>
</dbReference>
<feature type="region of interest" description="Disordered" evidence="1">
    <location>
        <begin position="1"/>
        <end position="103"/>
    </location>
</feature>
<feature type="compositionally biased region" description="Basic and acidic residues" evidence="1">
    <location>
        <begin position="1"/>
        <end position="16"/>
    </location>
</feature>
<evidence type="ECO:0000313" key="4">
    <source>
        <dbReference type="EMBL" id="KAK7684427.1"/>
    </source>
</evidence>
<keyword evidence="5" id="KW-1185">Reference proteome</keyword>
<dbReference type="InterPro" id="IPR045338">
    <property type="entry name" value="DUF6535"/>
</dbReference>
<dbReference type="EMBL" id="JASBNA010000025">
    <property type="protein sequence ID" value="KAK7684427.1"/>
    <property type="molecule type" value="Genomic_DNA"/>
</dbReference>
<feature type="transmembrane region" description="Helical" evidence="2">
    <location>
        <begin position="172"/>
        <end position="193"/>
    </location>
</feature>
<organism evidence="4 5">
    <name type="scientific">Cerrena zonata</name>
    <dbReference type="NCBI Taxonomy" id="2478898"/>
    <lineage>
        <taxon>Eukaryota</taxon>
        <taxon>Fungi</taxon>
        <taxon>Dikarya</taxon>
        <taxon>Basidiomycota</taxon>
        <taxon>Agaricomycotina</taxon>
        <taxon>Agaricomycetes</taxon>
        <taxon>Polyporales</taxon>
        <taxon>Cerrenaceae</taxon>
        <taxon>Cerrena</taxon>
    </lineage>
</organism>
<protein>
    <recommendedName>
        <fullName evidence="3">DUF6535 domain-containing protein</fullName>
    </recommendedName>
</protein>
<feature type="transmembrane region" description="Helical" evidence="2">
    <location>
        <begin position="262"/>
        <end position="288"/>
    </location>
</feature>
<dbReference type="Proteomes" id="UP001385951">
    <property type="component" value="Unassembled WGS sequence"/>
</dbReference>
<sequence length="654" mass="74396">MGHEVDTSDLDSKEEPPQTQTIENPNENADMLPASNSESSPRRLHELIRFAPHNVEPATSEPTQNQNSMSPPPLDTPRPGEDKKDTSNERPESSQETIHRVQIEPERAGWARLSDLIRKYDQDRIQDAKEDIDTLLVFAGLFSAVITAFIIESYKTLQPQPEDTTNQILIQLSAQLASLAIAGSFVNSTAPLFTSSTFEAQRSSVLINTLWSLSVVIALITASLGILVKQWFREFLASDTQDPRELVKMRFFRDVGMKKWQVFELAAVLPLLLQLALVLFFIGFSILLHQLNPVVGWVTTGVMIVWVSVFLFATVAPAFSAQCPYKTPMLKGFLGSIRIGIPALILYLTDKLTDLVFIVFPSQYSHSALPYRLYQKVRIWTCSIKLSEETEVRKDESLDMPSLICCRDILRGEQLDETLVHCFQKCDVGGMFNCFQDLKSEQGPIAQGLFPETSQDMKKEVCRLYSELLIERQDLDELFRPVHIPLNFQRLYSSLTFALSEAYVPIRRNPIGRKTFEMLSKLIEEGSRPAAFAILTMYSVRWHTMNNHPDQWDKLFRRPSELPESMPKFLTNIVAVTRALIYVLWVQPQGESNFNFRIEERELDINIVKCIFSARWHSESGIPADPLILVTSSLPCATSSLRLSYRRAHRTYVV</sequence>
<feature type="transmembrane region" description="Helical" evidence="2">
    <location>
        <begin position="134"/>
        <end position="151"/>
    </location>
</feature>
<accession>A0AAW0FW70</accession>
<evidence type="ECO:0000256" key="2">
    <source>
        <dbReference type="SAM" id="Phobius"/>
    </source>
</evidence>
<feature type="transmembrane region" description="Helical" evidence="2">
    <location>
        <begin position="205"/>
        <end position="228"/>
    </location>
</feature>
<name>A0AAW0FW70_9APHY</name>
<proteinExistence type="predicted"/>
<feature type="transmembrane region" description="Helical" evidence="2">
    <location>
        <begin position="294"/>
        <end position="316"/>
    </location>
</feature>
<feature type="compositionally biased region" description="Basic and acidic residues" evidence="1">
    <location>
        <begin position="78"/>
        <end position="103"/>
    </location>
</feature>
<evidence type="ECO:0000259" key="3">
    <source>
        <dbReference type="Pfam" id="PF20153"/>
    </source>
</evidence>
<reference evidence="4 5" key="1">
    <citation type="submission" date="2022-09" db="EMBL/GenBank/DDBJ databases">
        <authorList>
            <person name="Palmer J.M."/>
        </authorList>
    </citation>
    <scope>NUCLEOTIDE SEQUENCE [LARGE SCALE GENOMIC DNA]</scope>
    <source>
        <strain evidence="4 5">DSM 7382</strain>
    </source>
</reference>
<keyword evidence="2" id="KW-0812">Transmembrane</keyword>
<gene>
    <name evidence="4" type="ORF">QCA50_012374</name>
</gene>
<feature type="compositionally biased region" description="Polar residues" evidence="1">
    <location>
        <begin position="17"/>
        <end position="27"/>
    </location>
</feature>
<comment type="caution">
    <text evidence="4">The sequence shown here is derived from an EMBL/GenBank/DDBJ whole genome shotgun (WGS) entry which is preliminary data.</text>
</comment>
<feature type="compositionally biased region" description="Polar residues" evidence="1">
    <location>
        <begin position="60"/>
        <end position="69"/>
    </location>
</feature>
<evidence type="ECO:0000313" key="5">
    <source>
        <dbReference type="Proteomes" id="UP001385951"/>
    </source>
</evidence>